<gene>
    <name evidence="2" type="ORF">EVAR_32581_1</name>
</gene>
<feature type="region of interest" description="Disordered" evidence="1">
    <location>
        <begin position="1"/>
        <end position="22"/>
    </location>
</feature>
<dbReference type="Proteomes" id="UP000299102">
    <property type="component" value="Unassembled WGS sequence"/>
</dbReference>
<comment type="caution">
    <text evidence="2">The sequence shown here is derived from an EMBL/GenBank/DDBJ whole genome shotgun (WGS) entry which is preliminary data.</text>
</comment>
<sequence length="154" mass="17901">MCRRVSRVDGHRRPGYSQPQRSHRRVAGLLGGNRIYLEGIGLMKAGKGEWVTGILTHWKHKQASRRRRFDSFVGKAPRRLQLAPGICLWYILIQSLRAACNKAALFWSLFSDRARPRRPARRPAGEMKLNKYFIPTSWDYNFISKEFSIKLLAF</sequence>
<accession>A0A4C1VPS9</accession>
<protein>
    <submittedName>
        <fullName evidence="2">Uncharacterized protein</fullName>
    </submittedName>
</protein>
<evidence type="ECO:0000256" key="1">
    <source>
        <dbReference type="SAM" id="MobiDB-lite"/>
    </source>
</evidence>
<evidence type="ECO:0000313" key="2">
    <source>
        <dbReference type="EMBL" id="GBP41128.1"/>
    </source>
</evidence>
<dbReference type="AlphaFoldDB" id="A0A4C1VPS9"/>
<feature type="compositionally biased region" description="Basic and acidic residues" evidence="1">
    <location>
        <begin position="1"/>
        <end position="12"/>
    </location>
</feature>
<evidence type="ECO:0000313" key="3">
    <source>
        <dbReference type="Proteomes" id="UP000299102"/>
    </source>
</evidence>
<keyword evidence="3" id="KW-1185">Reference proteome</keyword>
<proteinExistence type="predicted"/>
<reference evidence="2 3" key="1">
    <citation type="journal article" date="2019" name="Commun. Biol.">
        <title>The bagworm genome reveals a unique fibroin gene that provides high tensile strength.</title>
        <authorList>
            <person name="Kono N."/>
            <person name="Nakamura H."/>
            <person name="Ohtoshi R."/>
            <person name="Tomita M."/>
            <person name="Numata K."/>
            <person name="Arakawa K."/>
        </authorList>
    </citation>
    <scope>NUCLEOTIDE SEQUENCE [LARGE SCALE GENOMIC DNA]</scope>
</reference>
<name>A0A4C1VPS9_EUMVA</name>
<dbReference type="EMBL" id="BGZK01000393">
    <property type="protein sequence ID" value="GBP41128.1"/>
    <property type="molecule type" value="Genomic_DNA"/>
</dbReference>
<organism evidence="2 3">
    <name type="scientific">Eumeta variegata</name>
    <name type="common">Bagworm moth</name>
    <name type="synonym">Eumeta japonica</name>
    <dbReference type="NCBI Taxonomy" id="151549"/>
    <lineage>
        <taxon>Eukaryota</taxon>
        <taxon>Metazoa</taxon>
        <taxon>Ecdysozoa</taxon>
        <taxon>Arthropoda</taxon>
        <taxon>Hexapoda</taxon>
        <taxon>Insecta</taxon>
        <taxon>Pterygota</taxon>
        <taxon>Neoptera</taxon>
        <taxon>Endopterygota</taxon>
        <taxon>Lepidoptera</taxon>
        <taxon>Glossata</taxon>
        <taxon>Ditrysia</taxon>
        <taxon>Tineoidea</taxon>
        <taxon>Psychidae</taxon>
        <taxon>Oiketicinae</taxon>
        <taxon>Eumeta</taxon>
    </lineage>
</organism>